<dbReference type="GO" id="GO:0016811">
    <property type="term" value="F:hydrolase activity, acting on carbon-nitrogen (but not peptide) bonds, in linear amides"/>
    <property type="evidence" value="ECO:0007669"/>
    <property type="project" value="UniProtKB-ARBA"/>
</dbReference>
<gene>
    <name evidence="3" type="ORF">DFR76_115203</name>
</gene>
<dbReference type="InterPro" id="IPR003010">
    <property type="entry name" value="C-N_Hydrolase"/>
</dbReference>
<reference evidence="3 4" key="1">
    <citation type="submission" date="2018-07" db="EMBL/GenBank/DDBJ databases">
        <title>Genomic Encyclopedia of Type Strains, Phase IV (KMG-IV): sequencing the most valuable type-strain genomes for metagenomic binning, comparative biology and taxonomic classification.</title>
        <authorList>
            <person name="Goeker M."/>
        </authorList>
    </citation>
    <scope>NUCLEOTIDE SEQUENCE [LARGE SCALE GENOMIC DNA]</scope>
    <source>
        <strain evidence="3 4">DSM 44290</strain>
    </source>
</reference>
<keyword evidence="1 3" id="KW-0378">Hydrolase</keyword>
<keyword evidence="4" id="KW-1185">Reference proteome</keyword>
<dbReference type="Pfam" id="PF00795">
    <property type="entry name" value="CN_hydrolase"/>
    <property type="match status" value="1"/>
</dbReference>
<dbReference type="InterPro" id="IPR036526">
    <property type="entry name" value="C-N_Hydrolase_sf"/>
</dbReference>
<dbReference type="CDD" id="cd07197">
    <property type="entry name" value="nitrilase"/>
    <property type="match status" value="1"/>
</dbReference>
<dbReference type="InterPro" id="IPR050345">
    <property type="entry name" value="Aliph_Amidase/BUP"/>
</dbReference>
<dbReference type="PANTHER" id="PTHR43674">
    <property type="entry name" value="NITRILASE C965.09-RELATED"/>
    <property type="match status" value="1"/>
</dbReference>
<evidence type="ECO:0000259" key="2">
    <source>
        <dbReference type="PROSITE" id="PS50263"/>
    </source>
</evidence>
<accession>A0A370HPS2</accession>
<evidence type="ECO:0000256" key="1">
    <source>
        <dbReference type="ARBA" id="ARBA00022801"/>
    </source>
</evidence>
<dbReference type="STRING" id="1210086.GCA_001613105_04476"/>
<sequence>MPMVRVAAAQLAAGTDVANNLDACLRMIDAAAEAQAELVVLPEFCNHLSWYADRAHARAMACATGDFFLTAIAERAARHAMFVKLGVTLARSDGRTTATGLLFGPAGELLGESDKQILMGAENDHLDPGTADSPVIPTRSARIGMYACMEGVIPEVTRSLAIRGAQLLLNSLNSFATDEAGLHIPVRAAENRVWVVAANKIGPLLPEAQLPDIAARLGVPADRLHGAGESQIVAPDGTVVAKAPPTGEAIAVADIAIARADDKRRPDGTDLFAARRPELYRPLDRPTRRRAPAGAESVVAAVVAPALDPIAASIAAGVRLIVLPELAPIPVTDVVAALRGSPAHAVLTVRDRDRHTGLLVSADGIVGRQDQLHRTERHAWLRELGSELTVFPLPWGRLAIVVGDDALYPETFRLAAVADADVAAVCCTPTEPWELSLGLPERSAENRLNVVVAGTSATGELTGGIHALTPDFTLWTAWRGPFTGAISHPVITAVAPGSTDARAEIAPAQAVNRAVSKGTDLIADRPPAALATLTRELEHR</sequence>
<organism evidence="3 4">
    <name type="scientific">Nocardia pseudobrasiliensis</name>
    <dbReference type="NCBI Taxonomy" id="45979"/>
    <lineage>
        <taxon>Bacteria</taxon>
        <taxon>Bacillati</taxon>
        <taxon>Actinomycetota</taxon>
        <taxon>Actinomycetes</taxon>
        <taxon>Mycobacteriales</taxon>
        <taxon>Nocardiaceae</taxon>
        <taxon>Nocardia</taxon>
    </lineage>
</organism>
<evidence type="ECO:0000313" key="3">
    <source>
        <dbReference type="EMBL" id="RDI60573.1"/>
    </source>
</evidence>
<proteinExistence type="predicted"/>
<protein>
    <submittedName>
        <fullName evidence="3">Putative amidohydrolase</fullName>
    </submittedName>
</protein>
<dbReference type="PANTHER" id="PTHR43674:SF2">
    <property type="entry name" value="BETA-UREIDOPROPIONASE"/>
    <property type="match status" value="1"/>
</dbReference>
<dbReference type="Gene3D" id="3.60.110.10">
    <property type="entry name" value="Carbon-nitrogen hydrolase"/>
    <property type="match status" value="2"/>
</dbReference>
<feature type="domain" description="CN hydrolase" evidence="2">
    <location>
        <begin position="4"/>
        <end position="257"/>
    </location>
</feature>
<evidence type="ECO:0000313" key="4">
    <source>
        <dbReference type="Proteomes" id="UP000254869"/>
    </source>
</evidence>
<name>A0A370HPS2_9NOCA</name>
<dbReference type="SUPFAM" id="SSF56317">
    <property type="entry name" value="Carbon-nitrogen hydrolase"/>
    <property type="match status" value="2"/>
</dbReference>
<dbReference type="PROSITE" id="PS50263">
    <property type="entry name" value="CN_HYDROLASE"/>
    <property type="match status" value="1"/>
</dbReference>
<dbReference type="AlphaFoldDB" id="A0A370HPS2"/>
<dbReference type="EMBL" id="QQBC01000015">
    <property type="protein sequence ID" value="RDI60573.1"/>
    <property type="molecule type" value="Genomic_DNA"/>
</dbReference>
<dbReference type="RefSeq" id="WP_245998746.1">
    <property type="nucleotide sequence ID" value="NZ_QQBC01000015.1"/>
</dbReference>
<comment type="caution">
    <text evidence="3">The sequence shown here is derived from an EMBL/GenBank/DDBJ whole genome shotgun (WGS) entry which is preliminary data.</text>
</comment>
<dbReference type="Proteomes" id="UP000254869">
    <property type="component" value="Unassembled WGS sequence"/>
</dbReference>